<feature type="domain" description="C2H2-type" evidence="12">
    <location>
        <begin position="45"/>
        <end position="72"/>
    </location>
</feature>
<sequence>ADSPFRRKLESTVQSSLVDTNSSQNSSGTASPLVATSFSTTQKHYTCGACGIQFQFYNNLLEHMQSHAGEST</sequence>
<dbReference type="PROSITE" id="PS00028">
    <property type="entry name" value="ZINC_FINGER_C2H2_1"/>
    <property type="match status" value="1"/>
</dbReference>
<reference evidence="13" key="2">
    <citation type="submission" date="2004-02" db="EMBL/GenBank/DDBJ databases">
        <authorList>
            <consortium name="Genoscope"/>
            <consortium name="Whitehead Institute Centre for Genome Research"/>
        </authorList>
    </citation>
    <scope>NUCLEOTIDE SEQUENCE</scope>
</reference>
<keyword evidence="2" id="KW-0479">Metal-binding</keyword>
<gene>
    <name evidence="13" type="ORF">GSTENG00020998001</name>
</gene>
<protein>
    <submittedName>
        <fullName evidence="13">(spotted green pufferfish) hypothetical protein</fullName>
    </submittedName>
</protein>
<name>Q4SBE7_TETNG</name>
<dbReference type="HOGENOM" id="CLU_2728982_0_0_1"/>
<dbReference type="AlphaFoldDB" id="Q4SBE7"/>
<feature type="compositionally biased region" description="Basic and acidic residues" evidence="11">
    <location>
        <begin position="1"/>
        <end position="10"/>
    </location>
</feature>
<evidence type="ECO:0000256" key="11">
    <source>
        <dbReference type="SAM" id="MobiDB-lite"/>
    </source>
</evidence>
<dbReference type="GO" id="GO:0003677">
    <property type="term" value="F:DNA binding"/>
    <property type="evidence" value="ECO:0007669"/>
    <property type="project" value="UniProtKB-KW"/>
</dbReference>
<keyword evidence="5" id="KW-0862">Zinc</keyword>
<organism evidence="13">
    <name type="scientific">Tetraodon nigroviridis</name>
    <name type="common">Spotted green pufferfish</name>
    <name type="synonym">Chelonodon nigroviridis</name>
    <dbReference type="NCBI Taxonomy" id="99883"/>
    <lineage>
        <taxon>Eukaryota</taxon>
        <taxon>Metazoa</taxon>
        <taxon>Chordata</taxon>
        <taxon>Craniata</taxon>
        <taxon>Vertebrata</taxon>
        <taxon>Euteleostomi</taxon>
        <taxon>Actinopterygii</taxon>
        <taxon>Neopterygii</taxon>
        <taxon>Teleostei</taxon>
        <taxon>Neoteleostei</taxon>
        <taxon>Acanthomorphata</taxon>
        <taxon>Eupercaria</taxon>
        <taxon>Tetraodontiformes</taxon>
        <taxon>Tetradontoidea</taxon>
        <taxon>Tetraodontidae</taxon>
        <taxon>Tetraodon</taxon>
    </lineage>
</organism>
<dbReference type="PANTHER" id="PTHR24383">
    <property type="entry name" value="ZINC FINGER PROTEIN"/>
    <property type="match status" value="1"/>
</dbReference>
<evidence type="ECO:0000256" key="10">
    <source>
        <dbReference type="PROSITE-ProRule" id="PRU00042"/>
    </source>
</evidence>
<evidence type="ECO:0000256" key="1">
    <source>
        <dbReference type="ARBA" id="ARBA00004123"/>
    </source>
</evidence>
<keyword evidence="15" id="KW-1185">Reference proteome</keyword>
<evidence type="ECO:0000256" key="2">
    <source>
        <dbReference type="ARBA" id="ARBA00022723"/>
    </source>
</evidence>
<keyword evidence="9" id="KW-0539">Nucleus</keyword>
<dbReference type="PROSITE" id="PS50157">
    <property type="entry name" value="ZINC_FINGER_C2H2_2"/>
    <property type="match status" value="1"/>
</dbReference>
<feature type="non-terminal residue" evidence="13">
    <location>
        <position position="72"/>
    </location>
</feature>
<comment type="subcellular location">
    <subcellularLocation>
        <location evidence="1">Nucleus</location>
    </subcellularLocation>
</comment>
<keyword evidence="7" id="KW-0238">DNA-binding</keyword>
<dbReference type="SUPFAM" id="SSF57667">
    <property type="entry name" value="beta-beta-alpha zinc fingers"/>
    <property type="match status" value="1"/>
</dbReference>
<evidence type="ECO:0000313" key="14">
    <source>
        <dbReference type="Ensembl" id="ENSTNIP00000014060.1"/>
    </source>
</evidence>
<keyword evidence="6" id="KW-0805">Transcription regulation</keyword>
<evidence type="ECO:0000256" key="7">
    <source>
        <dbReference type="ARBA" id="ARBA00023125"/>
    </source>
</evidence>
<dbReference type="InterPro" id="IPR036236">
    <property type="entry name" value="Znf_C2H2_sf"/>
</dbReference>
<accession>Q4SBE7</accession>
<keyword evidence="4 10" id="KW-0863">Zinc-finger</keyword>
<dbReference type="GO" id="GO:0005634">
    <property type="term" value="C:nucleus"/>
    <property type="evidence" value="ECO:0007669"/>
    <property type="project" value="UniProtKB-SubCell"/>
</dbReference>
<dbReference type="InterPro" id="IPR013087">
    <property type="entry name" value="Znf_C2H2_type"/>
</dbReference>
<feature type="compositionally biased region" description="Polar residues" evidence="11">
    <location>
        <begin position="11"/>
        <end position="32"/>
    </location>
</feature>
<keyword evidence="3" id="KW-0677">Repeat</keyword>
<evidence type="ECO:0000259" key="12">
    <source>
        <dbReference type="PROSITE" id="PS50157"/>
    </source>
</evidence>
<dbReference type="GO" id="GO:0008270">
    <property type="term" value="F:zinc ion binding"/>
    <property type="evidence" value="ECO:0007669"/>
    <property type="project" value="UniProtKB-KW"/>
</dbReference>
<evidence type="ECO:0000256" key="4">
    <source>
        <dbReference type="ARBA" id="ARBA00022771"/>
    </source>
</evidence>
<dbReference type="Ensembl" id="ENSTNIT00000014256.1">
    <property type="protein sequence ID" value="ENSTNIP00000014060.1"/>
    <property type="gene ID" value="ENSTNIG00000011125.1"/>
</dbReference>
<reference evidence="14" key="3">
    <citation type="submission" date="2025-05" db="UniProtKB">
        <authorList>
            <consortium name="Ensembl"/>
        </authorList>
    </citation>
    <scope>IDENTIFICATION</scope>
</reference>
<feature type="non-terminal residue" evidence="13">
    <location>
        <position position="1"/>
    </location>
</feature>
<evidence type="ECO:0000256" key="6">
    <source>
        <dbReference type="ARBA" id="ARBA00023015"/>
    </source>
</evidence>
<feature type="region of interest" description="Disordered" evidence="11">
    <location>
        <begin position="1"/>
        <end position="32"/>
    </location>
</feature>
<evidence type="ECO:0000313" key="13">
    <source>
        <dbReference type="EMBL" id="CAG02035.1"/>
    </source>
</evidence>
<evidence type="ECO:0000256" key="8">
    <source>
        <dbReference type="ARBA" id="ARBA00023163"/>
    </source>
</evidence>
<evidence type="ECO:0000256" key="5">
    <source>
        <dbReference type="ARBA" id="ARBA00022833"/>
    </source>
</evidence>
<proteinExistence type="predicted"/>
<dbReference type="KEGG" id="tng:GSTEN00020998G001"/>
<reference evidence="13 15" key="1">
    <citation type="journal article" date="2004" name="Nature">
        <title>Genome duplication in the teleost fish Tetraodon nigroviridis reveals the early vertebrate proto-karyotype.</title>
        <authorList>
            <person name="Jaillon O."/>
            <person name="Aury J.-M."/>
            <person name="Brunet F."/>
            <person name="Petit J.-L."/>
            <person name="Stange-Thomann N."/>
            <person name="Mauceli E."/>
            <person name="Bouneau L."/>
            <person name="Fischer C."/>
            <person name="Ozouf-Costaz C."/>
            <person name="Bernot A."/>
            <person name="Nicaud S."/>
            <person name="Jaffe D."/>
            <person name="Fisher S."/>
            <person name="Lutfalla G."/>
            <person name="Dossat C."/>
            <person name="Segurens B."/>
            <person name="Dasilva C."/>
            <person name="Salanoubat M."/>
            <person name="Levy M."/>
            <person name="Boudet N."/>
            <person name="Castellano S."/>
            <person name="Anthouard V."/>
            <person name="Jubin C."/>
            <person name="Castelli V."/>
            <person name="Katinka M."/>
            <person name="Vacherie B."/>
            <person name="Biemont C."/>
            <person name="Skalli Z."/>
            <person name="Cattolico L."/>
            <person name="Poulain J."/>
            <person name="De Berardinis V."/>
            <person name="Cruaud C."/>
            <person name="Duprat S."/>
            <person name="Brottier P."/>
            <person name="Coutanceau J.-P."/>
            <person name="Gouzy J."/>
            <person name="Parra G."/>
            <person name="Lardier G."/>
            <person name="Chapple C."/>
            <person name="McKernan K.J."/>
            <person name="McEwan P."/>
            <person name="Bosak S."/>
            <person name="Kellis M."/>
            <person name="Volff J.-N."/>
            <person name="Guigo R."/>
            <person name="Zody M.C."/>
            <person name="Mesirov J."/>
            <person name="Lindblad-Toh K."/>
            <person name="Birren B."/>
            <person name="Nusbaum C."/>
            <person name="Kahn D."/>
            <person name="Robinson-Rechavi M."/>
            <person name="Laudet V."/>
            <person name="Schachter V."/>
            <person name="Quetier F."/>
            <person name="Saurin W."/>
            <person name="Scarpelli C."/>
            <person name="Wincker P."/>
            <person name="Lander E.S."/>
            <person name="Weissenbach J."/>
            <person name="Roest Crollius H."/>
        </authorList>
    </citation>
    <scope>NUCLEOTIDE SEQUENCE [LARGE SCALE GENOMIC DNA]</scope>
</reference>
<dbReference type="EMBL" id="CAAE01014674">
    <property type="protein sequence ID" value="CAG02035.1"/>
    <property type="molecule type" value="Genomic_DNA"/>
</dbReference>
<keyword evidence="8" id="KW-0804">Transcription</keyword>
<dbReference type="Proteomes" id="UP000007303">
    <property type="component" value="Unassembled WGS sequence"/>
</dbReference>
<evidence type="ECO:0000256" key="9">
    <source>
        <dbReference type="ARBA" id="ARBA00023242"/>
    </source>
</evidence>
<dbReference type="Gene3D" id="3.30.160.60">
    <property type="entry name" value="Classic Zinc Finger"/>
    <property type="match status" value="1"/>
</dbReference>
<evidence type="ECO:0000313" key="15">
    <source>
        <dbReference type="Proteomes" id="UP000007303"/>
    </source>
</evidence>
<dbReference type="PANTHER" id="PTHR24383:SF12">
    <property type="entry name" value="ZINC FINGER PROTEIN 618"/>
    <property type="match status" value="1"/>
</dbReference>
<evidence type="ECO:0000256" key="3">
    <source>
        <dbReference type="ARBA" id="ARBA00022737"/>
    </source>
</evidence>